<dbReference type="Gene3D" id="1.20.58.1690">
    <property type="match status" value="2"/>
</dbReference>
<dbReference type="AlphaFoldDB" id="A0A9X3EMI5"/>
<organism evidence="4 5">
    <name type="scientific">Nannocystis pusilla</name>
    <dbReference type="NCBI Taxonomy" id="889268"/>
    <lineage>
        <taxon>Bacteria</taxon>
        <taxon>Pseudomonadati</taxon>
        <taxon>Myxococcota</taxon>
        <taxon>Polyangia</taxon>
        <taxon>Nannocystales</taxon>
        <taxon>Nannocystaceae</taxon>
        <taxon>Nannocystis</taxon>
    </lineage>
</organism>
<feature type="compositionally biased region" description="Pro residues" evidence="1">
    <location>
        <begin position="42"/>
        <end position="61"/>
    </location>
</feature>
<comment type="caution">
    <text evidence="4">The sequence shown here is derived from an EMBL/GenBank/DDBJ whole genome shotgun (WGS) entry which is preliminary data.</text>
</comment>
<evidence type="ECO:0000313" key="5">
    <source>
        <dbReference type="Proteomes" id="UP001150924"/>
    </source>
</evidence>
<dbReference type="EMBL" id="JAPNKE010000002">
    <property type="protein sequence ID" value="MCY1006758.1"/>
    <property type="molecule type" value="Genomic_DNA"/>
</dbReference>
<gene>
    <name evidence="4" type="ORF">OV079_14590</name>
</gene>
<dbReference type="InterPro" id="IPR038434">
    <property type="entry name" value="YARHG_sf"/>
</dbReference>
<keyword evidence="2" id="KW-0732">Signal</keyword>
<proteinExistence type="predicted"/>
<feature type="domain" description="YARHG" evidence="3">
    <location>
        <begin position="222"/>
        <end position="298"/>
    </location>
</feature>
<protein>
    <submittedName>
        <fullName evidence="4">YARHG domain-containing protein</fullName>
    </submittedName>
</protein>
<feature type="chain" id="PRO_5040941437" evidence="2">
    <location>
        <begin position="22"/>
        <end position="319"/>
    </location>
</feature>
<dbReference type="InterPro" id="IPR025582">
    <property type="entry name" value="YARHG_dom"/>
</dbReference>
<dbReference type="SMART" id="SM01324">
    <property type="entry name" value="YARHG"/>
    <property type="match status" value="2"/>
</dbReference>
<dbReference type="Pfam" id="PF13308">
    <property type="entry name" value="YARHG"/>
    <property type="match status" value="2"/>
</dbReference>
<sequence length="319" mass="35078">MNRPSRPGLLTFMARTPGALALLAALLGPASGCDRTTTEPAPAQPASPAPPAPAPAEPPAPVIHDLPEKTAAAPAPVSPPEAAARPLYYDGELTPADLSGRTLRELTLMRNTIYARAGQSFRKPWLDQHFRRFDWYAPAPTPDLGKLTPTDYTNARAIVDHERAIPRDTLVSQQKALLDKKAAGPLSPEEDIELELLAVHLGGWTADPELKPEDLSPLADPTQLDALLSANQLATLSLRDLRMLRNTIYARRGRPFRSVLLFQHFSMMEWYTPDEAYTDAKLTPIDRKNIRLLQSVEKASGGPLTDYEHKVEEGWFFAA</sequence>
<feature type="domain" description="YARHG" evidence="3">
    <location>
        <begin position="81"/>
        <end position="163"/>
    </location>
</feature>
<keyword evidence="5" id="KW-1185">Reference proteome</keyword>
<evidence type="ECO:0000256" key="2">
    <source>
        <dbReference type="SAM" id="SignalP"/>
    </source>
</evidence>
<evidence type="ECO:0000256" key="1">
    <source>
        <dbReference type="SAM" id="MobiDB-lite"/>
    </source>
</evidence>
<feature type="region of interest" description="Disordered" evidence="1">
    <location>
        <begin position="31"/>
        <end position="64"/>
    </location>
</feature>
<dbReference type="Proteomes" id="UP001150924">
    <property type="component" value="Unassembled WGS sequence"/>
</dbReference>
<accession>A0A9X3EMI5</accession>
<reference evidence="4" key="1">
    <citation type="submission" date="2022-11" db="EMBL/GenBank/DDBJ databases">
        <title>Minimal conservation of predation-associated metabolite biosynthetic gene clusters underscores biosynthetic potential of Myxococcota including descriptions for ten novel species: Archangium lansinium sp. nov., Myxococcus landrumus sp. nov., Nannocystis bai.</title>
        <authorList>
            <person name="Ahearne A."/>
            <person name="Stevens C."/>
            <person name="Phillips K."/>
        </authorList>
    </citation>
    <scope>NUCLEOTIDE SEQUENCE</scope>
    <source>
        <strain evidence="4">Na p29</strain>
    </source>
</reference>
<evidence type="ECO:0000259" key="3">
    <source>
        <dbReference type="SMART" id="SM01324"/>
    </source>
</evidence>
<feature type="signal peptide" evidence="2">
    <location>
        <begin position="1"/>
        <end position="21"/>
    </location>
</feature>
<name>A0A9X3EMI5_9BACT</name>
<evidence type="ECO:0000313" key="4">
    <source>
        <dbReference type="EMBL" id="MCY1006758.1"/>
    </source>
</evidence>
<dbReference type="RefSeq" id="WP_267769122.1">
    <property type="nucleotide sequence ID" value="NZ_JAPNKE010000002.1"/>
</dbReference>